<dbReference type="Proteomes" id="UP000006755">
    <property type="component" value="Unassembled WGS sequence"/>
</dbReference>
<dbReference type="EMBL" id="AMRI01000033">
    <property type="protein sequence ID" value="EKE68104.1"/>
    <property type="molecule type" value="Genomic_DNA"/>
</dbReference>
<evidence type="ECO:0000313" key="1">
    <source>
        <dbReference type="EMBL" id="EKE68104.1"/>
    </source>
</evidence>
<protein>
    <submittedName>
        <fullName evidence="1">Uncharacterized protein</fullName>
    </submittedName>
</protein>
<dbReference type="eggNOG" id="ENOG502ZEEH">
    <property type="taxonomic scope" value="Bacteria"/>
</dbReference>
<name>K2JBW5_9GAMM</name>
<reference evidence="1 2" key="1">
    <citation type="journal article" date="2012" name="J. Bacteriol.">
        <title>Genome Sequence of Gallaecimonas xiamenensis Type Strain 3-C-1.</title>
        <authorList>
            <person name="Lai Q."/>
            <person name="Wang L."/>
            <person name="Wang W."/>
            <person name="Shao Z."/>
        </authorList>
    </citation>
    <scope>NUCLEOTIDE SEQUENCE [LARGE SCALE GENOMIC DNA]</scope>
    <source>
        <strain evidence="1 2">3-C-1</strain>
    </source>
</reference>
<keyword evidence="2" id="KW-1185">Reference proteome</keyword>
<gene>
    <name evidence="1" type="ORF">B3C1_17447</name>
</gene>
<organism evidence="1 2">
    <name type="scientific">Gallaecimonas xiamenensis 3-C-1</name>
    <dbReference type="NCBI Taxonomy" id="745411"/>
    <lineage>
        <taxon>Bacteria</taxon>
        <taxon>Pseudomonadati</taxon>
        <taxon>Pseudomonadota</taxon>
        <taxon>Gammaproteobacteria</taxon>
        <taxon>Enterobacterales</taxon>
        <taxon>Gallaecimonadaceae</taxon>
        <taxon>Gallaecimonas</taxon>
    </lineage>
</organism>
<dbReference type="STRING" id="745411.B3C1_17447"/>
<accession>K2JBW5</accession>
<dbReference type="RefSeq" id="WP_008486452.1">
    <property type="nucleotide sequence ID" value="NZ_AMRI01000033.1"/>
</dbReference>
<dbReference type="OrthoDB" id="6637516at2"/>
<sequence>MLDKSYKKLLAVLAIITVLGTLAGNINNIHDFFSQTLPSKSQAQKLYGIWYGDYSYPISGGRLAVKGTTEYFKNNKYNFIGEIAVTAEKGGHSVKVRYDVDGTGLWQVDEQSLTVTLNQLRSVVKDASYDGHPLDIQAWTQATGQQLPGLDQAMVNGMSDDFTILSLTERRLELASDAPKGGKLTLAMTRRDQVFSH</sequence>
<comment type="caution">
    <text evidence="1">The sequence shown here is derived from an EMBL/GenBank/DDBJ whole genome shotgun (WGS) entry which is preliminary data.</text>
</comment>
<dbReference type="AlphaFoldDB" id="K2JBW5"/>
<evidence type="ECO:0000313" key="2">
    <source>
        <dbReference type="Proteomes" id="UP000006755"/>
    </source>
</evidence>
<proteinExistence type="predicted"/>